<organism evidence="2 3">
    <name type="scientific">Galdieria sulphuraria</name>
    <name type="common">Red alga</name>
    <dbReference type="NCBI Taxonomy" id="130081"/>
    <lineage>
        <taxon>Eukaryota</taxon>
        <taxon>Rhodophyta</taxon>
        <taxon>Bangiophyceae</taxon>
        <taxon>Galdieriales</taxon>
        <taxon>Galdieriaceae</taxon>
        <taxon>Galdieria</taxon>
    </lineage>
</organism>
<evidence type="ECO:0000313" key="3">
    <source>
        <dbReference type="Proteomes" id="UP000030680"/>
    </source>
</evidence>
<feature type="region of interest" description="Disordered" evidence="1">
    <location>
        <begin position="202"/>
        <end position="243"/>
    </location>
</feature>
<name>M2XVU8_GALSU</name>
<evidence type="ECO:0000256" key="1">
    <source>
        <dbReference type="SAM" id="MobiDB-lite"/>
    </source>
</evidence>
<sequence>MLQNLREEDLESFAIDDLIRFIRCKCSSLENNEFMERTLELLPPGETWNRNTWENVTTVLDEWVYSLRCSKEPECTSRLVGNDRLEEFVSGEEAFDSWAKVLKCKLCFRLVSVESFGNHLIVFHSSSVQNCDGVQQYNETDTSLEKEVISNKERKLSLNVYRNICSPLSPFFYGDDEDVAQLRQKDKERRRHLECRVLQYPQNRRKRRRSQSEDISTFSSKSKLQKDKKSSNNDSLNARKEGSVQETDDLLASLMNICTSYVAGMHDLNKVQQDRAFLKEFPNHVDLSQERVQNERHFENALQLLAKKRNFEGNNIERQRRLRDAIYLNGKDVRNNSFLTESGSLLVSKGEAELAVASAVFRSKMNAVRMDNGSPDVSTLRNGNMSWNNAYYPRATSSAAPRLSRPSQENRLGPVAQANILDTKYSGLAPTGKTEVENNALMEGNNIQHMKSEMQNHSSHSKLPIAAPSQTAFSLSSPYSRRFVSSKGLPNSIPNHNMTHNSSSLSPEQLQQVTMQSSSLGGSKMKYPAQHVNSPSMKSGDSKGKRKSTKSVEKGKSLGEQTKIFSNLSEQQRETVNKSNTEVIAKEKFEGMEWNINAMNMLRSTSDPSSMTMFTSKSPRILSNAGMNASQDAAFAFPENVGQRQAQFASNKQLNDLVGFVERKLNNNRSQQYVTERSGISNPYHSGTASFGDDPGRKDYQENATSYYSPLEIWKQVDKCSVPKYGAGFEGLREEQSMKRENVLPNNYNTLWKDHMSSVNFPFQRGQLSHNNSKLISRSSSNKSNHTYEEDYLNSSWGDNEGLFSPKSFGMDRSAVKHEYNLNGIQPNYMEQSPMRELSESSIDAYHSGMEVASDIQGQKASSFNVGNVQSNNSFLSTDSGGLMPDSAATSYRPLVNKPGQNIDNHYSRELSKTVGPRNGQVPLRNVTFGSFGLNTLSATSLQRGGFSHSRQSGQQTSEETYGILQNLRGGGSQSLSSLMASSDTTVSSRKVNLPNLSERIDAKQLHRLNSPTVVSSTRLDNHSPSIDNRLTLSTGNLRRKEYRVRTNIHEDTNFGTNSEDITRNHR</sequence>
<feature type="region of interest" description="Disordered" evidence="1">
    <location>
        <begin position="674"/>
        <end position="696"/>
    </location>
</feature>
<dbReference type="EMBL" id="KB454528">
    <property type="protein sequence ID" value="EME27773.1"/>
    <property type="molecule type" value="Genomic_DNA"/>
</dbReference>
<dbReference type="Gramene" id="EME27773">
    <property type="protein sequence ID" value="EME27773"/>
    <property type="gene ID" value="Gasu_47590"/>
</dbReference>
<dbReference type="Proteomes" id="UP000030680">
    <property type="component" value="Unassembled WGS sequence"/>
</dbReference>
<dbReference type="AlphaFoldDB" id="M2XVU8"/>
<keyword evidence="3" id="KW-1185">Reference proteome</keyword>
<dbReference type="GeneID" id="17086657"/>
<dbReference type="RefSeq" id="XP_005704293.1">
    <property type="nucleotide sequence ID" value="XM_005704236.1"/>
</dbReference>
<accession>M2XVU8</accession>
<proteinExistence type="predicted"/>
<feature type="compositionally biased region" description="Basic and acidic residues" evidence="1">
    <location>
        <begin position="224"/>
        <end position="243"/>
    </location>
</feature>
<dbReference type="OrthoDB" id="10364871at2759"/>
<protein>
    <submittedName>
        <fullName evidence="2">Uncharacterized protein</fullName>
    </submittedName>
</protein>
<gene>
    <name evidence="2" type="ORF">Gasu_47590</name>
</gene>
<evidence type="ECO:0000313" key="2">
    <source>
        <dbReference type="EMBL" id="EME27773.1"/>
    </source>
</evidence>
<feature type="compositionally biased region" description="Polar residues" evidence="1">
    <location>
        <begin position="674"/>
        <end position="689"/>
    </location>
</feature>
<feature type="compositionally biased region" description="Polar residues" evidence="1">
    <location>
        <begin position="488"/>
        <end position="521"/>
    </location>
</feature>
<reference evidence="3" key="1">
    <citation type="journal article" date="2013" name="Science">
        <title>Gene transfer from bacteria and archaea facilitated evolution of an extremophilic eukaryote.</title>
        <authorList>
            <person name="Schonknecht G."/>
            <person name="Chen W.H."/>
            <person name="Ternes C.M."/>
            <person name="Barbier G.G."/>
            <person name="Shrestha R.P."/>
            <person name="Stanke M."/>
            <person name="Brautigam A."/>
            <person name="Baker B.J."/>
            <person name="Banfield J.F."/>
            <person name="Garavito R.M."/>
            <person name="Carr K."/>
            <person name="Wilkerson C."/>
            <person name="Rensing S.A."/>
            <person name="Gagneul D."/>
            <person name="Dickenson N.E."/>
            <person name="Oesterhelt C."/>
            <person name="Lercher M.J."/>
            <person name="Weber A.P."/>
        </authorList>
    </citation>
    <scope>NUCLEOTIDE SEQUENCE [LARGE SCALE GENOMIC DNA]</scope>
    <source>
        <strain evidence="3">074W</strain>
    </source>
</reference>
<feature type="region of interest" description="Disordered" evidence="1">
    <location>
        <begin position="486"/>
        <end position="561"/>
    </location>
</feature>
<dbReference type="KEGG" id="gsl:Gasu_47590"/>